<dbReference type="OrthoDB" id="8897402at2759"/>
<keyword evidence="2" id="KW-1185">Reference proteome</keyword>
<evidence type="ECO:0000256" key="1">
    <source>
        <dbReference type="SAM" id="MobiDB-lite"/>
    </source>
</evidence>
<dbReference type="PANTHER" id="PTHR28489:SF4">
    <property type="entry name" value="PROTEIN RD3-LIKE"/>
    <property type="match status" value="1"/>
</dbReference>
<name>A0A6P3VWT5_CLUHA</name>
<proteinExistence type="predicted"/>
<organism evidence="2 3">
    <name type="scientific">Clupea harengus</name>
    <name type="common">Atlantic herring</name>
    <dbReference type="NCBI Taxonomy" id="7950"/>
    <lineage>
        <taxon>Eukaryota</taxon>
        <taxon>Metazoa</taxon>
        <taxon>Chordata</taxon>
        <taxon>Craniata</taxon>
        <taxon>Vertebrata</taxon>
        <taxon>Euteleostomi</taxon>
        <taxon>Actinopterygii</taxon>
        <taxon>Neopterygii</taxon>
        <taxon>Teleostei</taxon>
        <taxon>Clupei</taxon>
        <taxon>Clupeiformes</taxon>
        <taxon>Clupeoidei</taxon>
        <taxon>Clupeidae</taxon>
        <taxon>Clupea</taxon>
    </lineage>
</organism>
<dbReference type="GeneID" id="105900317"/>
<dbReference type="Pfam" id="PF14473">
    <property type="entry name" value="RD3"/>
    <property type="match status" value="1"/>
</dbReference>
<gene>
    <name evidence="3" type="primary">LOC105900317</name>
</gene>
<reference evidence="3" key="1">
    <citation type="submission" date="2025-08" db="UniProtKB">
        <authorList>
            <consortium name="RefSeq"/>
        </authorList>
    </citation>
    <scope>IDENTIFICATION</scope>
</reference>
<dbReference type="KEGG" id="char:105900317"/>
<feature type="region of interest" description="Disordered" evidence="1">
    <location>
        <begin position="179"/>
        <end position="216"/>
    </location>
</feature>
<dbReference type="PANTHER" id="PTHR28489">
    <property type="entry name" value="RENTINAL DEGENERATION 3-LIKE"/>
    <property type="match status" value="1"/>
</dbReference>
<dbReference type="RefSeq" id="XP_012683055.2">
    <property type="nucleotide sequence ID" value="XM_012827601.3"/>
</dbReference>
<evidence type="ECO:0000313" key="2">
    <source>
        <dbReference type="Proteomes" id="UP000515152"/>
    </source>
</evidence>
<dbReference type="InterPro" id="IPR028092">
    <property type="entry name" value="RD3"/>
</dbReference>
<protein>
    <submittedName>
        <fullName evidence="3">Protein RD3</fullName>
    </submittedName>
</protein>
<accession>A0A6P3VWT5</accession>
<evidence type="ECO:0000313" key="3">
    <source>
        <dbReference type="RefSeq" id="XP_012683055.2"/>
    </source>
</evidence>
<dbReference type="AlphaFoldDB" id="A0A6P3VWT5"/>
<sequence>MTKKMFPWSSVFSMEQLVPDRHPPEEMVTRTLMQELAALLKHTERLQQDRAVAQRRRSSCVDYTWLATPRRPSYQLPTSESLELEELCARIPPSQCGPVILRVRNLVTEFEPEVGEVSHLFRSVLCACLDEEEEEEDGGKEGLSLRELAQRWRKRRSRSMSLINLHSCLRIHPLWNPRTRDDGVDEGVEDGGGGAGRSLRARSLPQINIEEHRAPP</sequence>
<dbReference type="Proteomes" id="UP000515152">
    <property type="component" value="Chromosome 8"/>
</dbReference>